<dbReference type="PANTHER" id="PTHR21198:SF2">
    <property type="entry name" value="GLUTAMATE RACEMASE"/>
    <property type="match status" value="1"/>
</dbReference>
<dbReference type="SUPFAM" id="SSF53681">
    <property type="entry name" value="Aspartate/glutamate racemase"/>
    <property type="match status" value="2"/>
</dbReference>
<evidence type="ECO:0000256" key="3">
    <source>
        <dbReference type="ARBA" id="ARBA00022960"/>
    </source>
</evidence>
<dbReference type="HAMAP" id="MF_00258">
    <property type="entry name" value="Glu_racemase"/>
    <property type="match status" value="1"/>
</dbReference>
<dbReference type="EMBL" id="CP059735">
    <property type="protein sequence ID" value="WDD97904.1"/>
    <property type="molecule type" value="Genomic_DNA"/>
</dbReference>
<accession>A0AAE9YPJ5</accession>
<dbReference type="InterPro" id="IPR001920">
    <property type="entry name" value="Asp/Glu_race"/>
</dbReference>
<dbReference type="Proteomes" id="UP000032568">
    <property type="component" value="Chromosome"/>
</dbReference>
<dbReference type="PROSITE" id="PS00923">
    <property type="entry name" value="ASP_GLU_RACEMASE_1"/>
    <property type="match status" value="1"/>
</dbReference>
<dbReference type="FunFam" id="3.40.50.1860:FF:000001">
    <property type="entry name" value="Glutamate racemase"/>
    <property type="match status" value="1"/>
</dbReference>
<dbReference type="PANTHER" id="PTHR21198">
    <property type="entry name" value="GLUTAMATE RACEMASE"/>
    <property type="match status" value="1"/>
</dbReference>
<dbReference type="GO" id="GO:0071555">
    <property type="term" value="P:cell wall organization"/>
    <property type="evidence" value="ECO:0007669"/>
    <property type="project" value="UniProtKB-KW"/>
</dbReference>
<dbReference type="InterPro" id="IPR033134">
    <property type="entry name" value="Asp/Glu_racemase_AS_2"/>
</dbReference>
<evidence type="ECO:0000256" key="6">
    <source>
        <dbReference type="ARBA" id="ARBA00023316"/>
    </source>
</evidence>
<gene>
    <name evidence="7 8" type="primary">murI</name>
    <name evidence="8" type="ORF">SG35_021830</name>
</gene>
<feature type="active site" description="Proton donor/acceptor" evidence="7">
    <location>
        <position position="94"/>
    </location>
</feature>
<dbReference type="Pfam" id="PF01177">
    <property type="entry name" value="Asp_Glu_race"/>
    <property type="match status" value="1"/>
</dbReference>
<dbReference type="GO" id="GO:0008881">
    <property type="term" value="F:glutamate racemase activity"/>
    <property type="evidence" value="ECO:0007669"/>
    <property type="project" value="UniProtKB-UniRule"/>
</dbReference>
<keyword evidence="4 7" id="KW-0573">Peptidoglycan synthesis</keyword>
<protein>
    <recommendedName>
        <fullName evidence="2 7">Glutamate racemase</fullName>
        <ecNumber evidence="2 7">5.1.1.3</ecNumber>
    </recommendedName>
</protein>
<feature type="binding site" evidence="7">
    <location>
        <begin position="95"/>
        <end position="96"/>
    </location>
    <ligand>
        <name>substrate</name>
    </ligand>
</feature>
<feature type="binding site" evidence="7">
    <location>
        <begin position="205"/>
        <end position="206"/>
    </location>
    <ligand>
        <name>substrate</name>
    </ligand>
</feature>
<dbReference type="GO" id="GO:0008360">
    <property type="term" value="P:regulation of cell shape"/>
    <property type="evidence" value="ECO:0007669"/>
    <property type="project" value="UniProtKB-KW"/>
</dbReference>
<evidence type="ECO:0000256" key="1">
    <source>
        <dbReference type="ARBA" id="ARBA00001602"/>
    </source>
</evidence>
<dbReference type="RefSeq" id="WP_084693029.1">
    <property type="nucleotide sequence ID" value="NZ_CP059735.1"/>
</dbReference>
<proteinExistence type="inferred from homology"/>
<feature type="binding site" evidence="7">
    <location>
        <begin position="63"/>
        <end position="64"/>
    </location>
    <ligand>
        <name>substrate</name>
    </ligand>
</feature>
<dbReference type="InterPro" id="IPR015942">
    <property type="entry name" value="Asp/Glu/hydantoin_racemase"/>
</dbReference>
<comment type="catalytic activity">
    <reaction evidence="1 7">
        <text>L-glutamate = D-glutamate</text>
        <dbReference type="Rhea" id="RHEA:12813"/>
        <dbReference type="ChEBI" id="CHEBI:29985"/>
        <dbReference type="ChEBI" id="CHEBI:29986"/>
        <dbReference type="EC" id="5.1.1.3"/>
    </reaction>
</comment>
<keyword evidence="6 7" id="KW-0961">Cell wall biogenesis/degradation</keyword>
<reference evidence="8 9" key="2">
    <citation type="journal article" date="2022" name="Mar. Drugs">
        <title>Bioassay-Guided Fractionation Leads to the Detection of Cholic Acid Generated by the Rare Thalassomonas sp.</title>
        <authorList>
            <person name="Pheiffer F."/>
            <person name="Schneider Y.K."/>
            <person name="Hansen E.H."/>
            <person name="Andersen J.H."/>
            <person name="Isaksson J."/>
            <person name="Busche T."/>
            <person name="R C."/>
            <person name="Kalinowski J."/>
            <person name="Zyl L.V."/>
            <person name="Trindade M."/>
        </authorList>
    </citation>
    <scope>NUCLEOTIDE SEQUENCE [LARGE SCALE GENOMIC DNA]</scope>
    <source>
        <strain evidence="8 9">A5K-106</strain>
    </source>
</reference>
<evidence type="ECO:0000256" key="5">
    <source>
        <dbReference type="ARBA" id="ARBA00023235"/>
    </source>
</evidence>
<evidence type="ECO:0000256" key="2">
    <source>
        <dbReference type="ARBA" id="ARBA00013090"/>
    </source>
</evidence>
<dbReference type="EC" id="5.1.1.3" evidence="2 7"/>
<comment type="similarity">
    <text evidence="7">Belongs to the aspartate/glutamate racemases family.</text>
</comment>
<dbReference type="KEGG" id="tact:SG35_021830"/>
<feature type="binding site" evidence="7">
    <location>
        <begin position="31"/>
        <end position="32"/>
    </location>
    <ligand>
        <name>substrate</name>
    </ligand>
</feature>
<evidence type="ECO:0000313" key="8">
    <source>
        <dbReference type="EMBL" id="WDD97904.1"/>
    </source>
</evidence>
<dbReference type="InterPro" id="IPR018187">
    <property type="entry name" value="Asp/Glu_racemase_AS_1"/>
</dbReference>
<dbReference type="NCBIfam" id="TIGR00067">
    <property type="entry name" value="glut_race"/>
    <property type="match status" value="1"/>
</dbReference>
<reference evidence="8 9" key="1">
    <citation type="journal article" date="2015" name="Genome Announc.">
        <title>Draft Genome Sequences of Marine Isolates of Thalassomonas viridans and Thalassomonas actiniarum.</title>
        <authorList>
            <person name="Olonade I."/>
            <person name="van Zyl L.J."/>
            <person name="Trindade M."/>
        </authorList>
    </citation>
    <scope>NUCLEOTIDE SEQUENCE [LARGE SCALE GENOMIC DNA]</scope>
    <source>
        <strain evidence="8 9">A5K-106</strain>
    </source>
</reference>
<dbReference type="Gene3D" id="3.40.50.1860">
    <property type="match status" value="2"/>
</dbReference>
<dbReference type="AlphaFoldDB" id="A0AAE9YPJ5"/>
<keyword evidence="5 7" id="KW-0413">Isomerase</keyword>
<sequence>MTSNTLKQQLTALANNQAGENPSPATIGIFDSGVGGLSIAKCIRQHLPQEQLVYVADSAYAPYGDKGVELITERVNLIAGQLIKLNAKALVIACNTATVNAIDQLRAQIALPVIGVEPAIKPAARHSKSKKVALLVTSATATNQRFLSLVEKYSVGVEVFIQPCPGLVELIEQGKLNSPECTGLLQQYLHPLMTQGIDTLVLGCTHYPFLLEKIQLITGPGIKVIETATPVTRELKRQLDRHQLCAPERQSGNIRFFTSSFTQEANLASEQVINREQYQLFSQLWQASVSLEELAV</sequence>
<keyword evidence="9" id="KW-1185">Reference proteome</keyword>
<evidence type="ECO:0000313" key="9">
    <source>
        <dbReference type="Proteomes" id="UP000032568"/>
    </source>
</evidence>
<evidence type="ECO:0000256" key="4">
    <source>
        <dbReference type="ARBA" id="ARBA00022984"/>
    </source>
</evidence>
<name>A0AAE9YPJ5_9GAMM</name>
<comment type="function">
    <text evidence="7">Provides the (R)-glutamate required for cell wall biosynthesis.</text>
</comment>
<keyword evidence="3 7" id="KW-0133">Cell shape</keyword>
<dbReference type="PROSITE" id="PS00924">
    <property type="entry name" value="ASP_GLU_RACEMASE_2"/>
    <property type="match status" value="1"/>
</dbReference>
<organism evidence="8 9">
    <name type="scientific">Thalassomonas actiniarum</name>
    <dbReference type="NCBI Taxonomy" id="485447"/>
    <lineage>
        <taxon>Bacteria</taxon>
        <taxon>Pseudomonadati</taxon>
        <taxon>Pseudomonadota</taxon>
        <taxon>Gammaproteobacteria</taxon>
        <taxon>Alteromonadales</taxon>
        <taxon>Colwelliaceae</taxon>
        <taxon>Thalassomonas</taxon>
    </lineage>
</organism>
<feature type="active site" description="Proton donor/acceptor" evidence="7">
    <location>
        <position position="204"/>
    </location>
</feature>
<evidence type="ECO:0000256" key="7">
    <source>
        <dbReference type="HAMAP-Rule" id="MF_00258"/>
    </source>
</evidence>
<dbReference type="GO" id="GO:0009252">
    <property type="term" value="P:peptidoglycan biosynthetic process"/>
    <property type="evidence" value="ECO:0007669"/>
    <property type="project" value="UniProtKB-UniRule"/>
</dbReference>
<dbReference type="InterPro" id="IPR004391">
    <property type="entry name" value="Glu_race"/>
</dbReference>
<comment type="pathway">
    <text evidence="7">Cell wall biogenesis; peptidoglycan biosynthesis.</text>
</comment>